<organism evidence="3 4">
    <name type="scientific">Aphanothece sacrum FPU1</name>
    <dbReference type="NCBI Taxonomy" id="1920663"/>
    <lineage>
        <taxon>Bacteria</taxon>
        <taxon>Bacillati</taxon>
        <taxon>Cyanobacteriota</taxon>
        <taxon>Cyanophyceae</taxon>
        <taxon>Oscillatoriophycideae</taxon>
        <taxon>Chroococcales</taxon>
        <taxon>Aphanothecaceae</taxon>
        <taxon>Aphanothece</taxon>
    </lineage>
</organism>
<gene>
    <name evidence="3" type="ORF">AsFPU1_3853</name>
</gene>
<keyword evidence="1" id="KW-0175">Coiled coil</keyword>
<feature type="region of interest" description="Disordered" evidence="2">
    <location>
        <begin position="1"/>
        <end position="24"/>
    </location>
</feature>
<protein>
    <submittedName>
        <fullName evidence="3">Uncharacterized protein</fullName>
    </submittedName>
</protein>
<comment type="caution">
    <text evidence="3">The sequence shown here is derived from an EMBL/GenBank/DDBJ whole genome shotgun (WGS) entry which is preliminary data.</text>
</comment>
<dbReference type="EMBL" id="BDQK01000016">
    <property type="protein sequence ID" value="GBF82424.1"/>
    <property type="molecule type" value="Genomic_DNA"/>
</dbReference>
<accession>A0A401IMD9</accession>
<evidence type="ECO:0000313" key="3">
    <source>
        <dbReference type="EMBL" id="GBF82424.1"/>
    </source>
</evidence>
<evidence type="ECO:0000256" key="1">
    <source>
        <dbReference type="SAM" id="Coils"/>
    </source>
</evidence>
<dbReference type="RefSeq" id="WP_172957466.1">
    <property type="nucleotide sequence ID" value="NZ_BDQK01000016.1"/>
</dbReference>
<sequence>MAMRRADRKTSNDDHAIKYPIGHQKEPVPTRELEQLLATVRNQRDEWQQKAKENEAAATQLVHFQQEIEIVQGELKDWKVQANNNHKLYLDEQYKQQEVLILYEQEKVKSIELLHKYQQTNTQLNTVVNERNEWENKYHTTLTLYQEANVQKETYLTLYHEAQTELKHERQSKAGIKGWNTRRKKENEKLKQEIGKMTLLLKDSLERKEEAVNNLYLVAERMERIQDLVDSVDNESSNTPIALLDKLKKIWQAIREILGE</sequence>
<name>A0A401IMD9_APHSA</name>
<dbReference type="Proteomes" id="UP000287247">
    <property type="component" value="Unassembled WGS sequence"/>
</dbReference>
<reference evidence="4" key="1">
    <citation type="submission" date="2017-05" db="EMBL/GenBank/DDBJ databases">
        <title>Physiological properties and genetic analysis related to exopolysaccharide production of fresh-water unicellular cyanobacterium Aphanothece sacrum, Suizenji Nori, that has been cultured as a food source in Japan.</title>
        <authorList>
            <person name="Kanesaki Y."/>
            <person name="Yoshikawa S."/>
            <person name="Ohki K."/>
        </authorList>
    </citation>
    <scope>NUCLEOTIDE SEQUENCE [LARGE SCALE GENOMIC DNA]</scope>
    <source>
        <strain evidence="4">FPU1</strain>
    </source>
</reference>
<proteinExistence type="predicted"/>
<evidence type="ECO:0000256" key="2">
    <source>
        <dbReference type="SAM" id="MobiDB-lite"/>
    </source>
</evidence>
<keyword evidence="4" id="KW-1185">Reference proteome</keyword>
<feature type="coiled-coil region" evidence="1">
    <location>
        <begin position="30"/>
        <end position="57"/>
    </location>
</feature>
<evidence type="ECO:0000313" key="4">
    <source>
        <dbReference type="Proteomes" id="UP000287247"/>
    </source>
</evidence>
<dbReference type="AlphaFoldDB" id="A0A401IMD9"/>